<evidence type="ECO:0000313" key="3">
    <source>
        <dbReference type="EMBL" id="ALA59258.1"/>
    </source>
</evidence>
<dbReference type="PANTHER" id="PTHR38593:SF1">
    <property type="entry name" value="BLR2558 PROTEIN"/>
    <property type="match status" value="1"/>
</dbReference>
<dbReference type="EMBL" id="CP011801">
    <property type="protein sequence ID" value="ALA59258.1"/>
    <property type="molecule type" value="Genomic_DNA"/>
</dbReference>
<protein>
    <submittedName>
        <fullName evidence="3">Putative Outer membrane protein-like protein</fullName>
    </submittedName>
</protein>
<dbReference type="AlphaFoldDB" id="A0A0K2GE81"/>
<keyword evidence="1" id="KW-0732">Signal</keyword>
<keyword evidence="4" id="KW-1185">Reference proteome</keyword>
<evidence type="ECO:0000313" key="4">
    <source>
        <dbReference type="Proteomes" id="UP000069205"/>
    </source>
</evidence>
<evidence type="ECO:0000259" key="2">
    <source>
        <dbReference type="Pfam" id="PF13628"/>
    </source>
</evidence>
<reference evidence="3 4" key="1">
    <citation type="journal article" date="2015" name="Proc. Natl. Acad. Sci. U.S.A.">
        <title>Expanded metabolic versatility of ubiquitous nitrite-oxidizing bacteria from the genus Nitrospira.</title>
        <authorList>
            <person name="Koch H."/>
            <person name="Lucker S."/>
            <person name="Albertsen M."/>
            <person name="Kitzinger K."/>
            <person name="Herbold C."/>
            <person name="Spieck E."/>
            <person name="Nielsen P.H."/>
            <person name="Wagner M."/>
            <person name="Daims H."/>
        </authorList>
    </citation>
    <scope>NUCLEOTIDE SEQUENCE [LARGE SCALE GENOMIC DNA]</scope>
    <source>
        <strain evidence="3 4">NSP M-1</strain>
    </source>
</reference>
<sequence length="172" mass="19325">MKQAWLAVVAATGVLCGSAVFADQGKDQPKEKLFLMKAAQSQQGEIELGKMAKERAASDQVKQFGQRMIEDHTKANQQVTQLAKQEGVELPEGMTAMQKEKAQKFSQLSGKEFDKAYIRYMTKDHRQDVIEFEQSAKEIKDQDVQQWAQQTLPKLKEHLEIAKTIGATLGVE</sequence>
<dbReference type="STRING" id="42253.NITMOv2_2850"/>
<dbReference type="PANTHER" id="PTHR38593">
    <property type="entry name" value="BLR2558 PROTEIN"/>
    <property type="match status" value="1"/>
</dbReference>
<gene>
    <name evidence="3" type="ORF">NITMOv2_2850</name>
</gene>
<accession>A0A0K2GE81</accession>
<feature type="domain" description="DUF4142" evidence="2">
    <location>
        <begin position="31"/>
        <end position="165"/>
    </location>
</feature>
<dbReference type="KEGG" id="nmv:NITMOv2_2850"/>
<proteinExistence type="predicted"/>
<dbReference type="PATRIC" id="fig|42253.5.peg.2818"/>
<dbReference type="InterPro" id="IPR012347">
    <property type="entry name" value="Ferritin-like"/>
</dbReference>
<dbReference type="Gene3D" id="1.20.1260.10">
    <property type="match status" value="1"/>
</dbReference>
<dbReference type="Pfam" id="PF13628">
    <property type="entry name" value="DUF4142"/>
    <property type="match status" value="1"/>
</dbReference>
<name>A0A0K2GE81_NITMO</name>
<organism evidence="3 4">
    <name type="scientific">Nitrospira moscoviensis</name>
    <dbReference type="NCBI Taxonomy" id="42253"/>
    <lineage>
        <taxon>Bacteria</taxon>
        <taxon>Pseudomonadati</taxon>
        <taxon>Nitrospirota</taxon>
        <taxon>Nitrospiria</taxon>
        <taxon>Nitrospirales</taxon>
        <taxon>Nitrospiraceae</taxon>
        <taxon>Nitrospira</taxon>
    </lineage>
</organism>
<feature type="signal peptide" evidence="1">
    <location>
        <begin position="1"/>
        <end position="22"/>
    </location>
</feature>
<feature type="chain" id="PRO_5005476979" evidence="1">
    <location>
        <begin position="23"/>
        <end position="172"/>
    </location>
</feature>
<dbReference type="RefSeq" id="WP_053380311.1">
    <property type="nucleotide sequence ID" value="NZ_CP011801.1"/>
</dbReference>
<evidence type="ECO:0000256" key="1">
    <source>
        <dbReference type="SAM" id="SignalP"/>
    </source>
</evidence>
<dbReference type="InterPro" id="IPR025419">
    <property type="entry name" value="DUF4142"/>
</dbReference>
<dbReference type="Proteomes" id="UP000069205">
    <property type="component" value="Chromosome"/>
</dbReference>